<dbReference type="OMA" id="HNTTEFF"/>
<comment type="caution">
    <text evidence="1">The sequence shown here is derived from an EMBL/GenBank/DDBJ whole genome shotgun (WGS) entry which is preliminary data.</text>
</comment>
<gene>
    <name evidence="1" type="ORF">DLAC_09325</name>
</gene>
<dbReference type="AlphaFoldDB" id="A0A151Z9Q5"/>
<evidence type="ECO:0008006" key="3">
    <source>
        <dbReference type="Google" id="ProtNLM"/>
    </source>
</evidence>
<organism evidence="1 2">
    <name type="scientific">Tieghemostelium lacteum</name>
    <name type="common">Slime mold</name>
    <name type="synonym">Dictyostelium lacteum</name>
    <dbReference type="NCBI Taxonomy" id="361077"/>
    <lineage>
        <taxon>Eukaryota</taxon>
        <taxon>Amoebozoa</taxon>
        <taxon>Evosea</taxon>
        <taxon>Eumycetozoa</taxon>
        <taxon>Dictyostelia</taxon>
        <taxon>Dictyosteliales</taxon>
        <taxon>Raperosteliaceae</taxon>
        <taxon>Tieghemostelium</taxon>
    </lineage>
</organism>
<evidence type="ECO:0000313" key="2">
    <source>
        <dbReference type="Proteomes" id="UP000076078"/>
    </source>
</evidence>
<dbReference type="EMBL" id="LODT01000037">
    <property type="protein sequence ID" value="KYQ90690.1"/>
    <property type="molecule type" value="Genomic_DNA"/>
</dbReference>
<accession>A0A151Z9Q5</accession>
<dbReference type="InterPro" id="IPR024857">
    <property type="entry name" value="Cappuccino"/>
</dbReference>
<sequence length="207" mass="24066">MEDDDILDNQELLKGISQQYANYLSFSNSTNEQARNIDEITEYMLARIDEFGAFLETIKTDTDKTEKKLIPLLLEKSYQVQQLFPLIDKLQLLTIDISKNLNTLENRLNQADKHVSQLQGPSNPFKWVLSRVGSKEDDNIIQQLRNQPPPVKFEPINIHNTSEFFKHLRNEMQQVSINNPSTKLMYLDADQKLQPINTEDNDSEKQK</sequence>
<evidence type="ECO:0000313" key="1">
    <source>
        <dbReference type="EMBL" id="KYQ90690.1"/>
    </source>
</evidence>
<dbReference type="FunCoup" id="A0A151Z9Q5">
    <property type="interactions" value="1"/>
</dbReference>
<dbReference type="GO" id="GO:0031083">
    <property type="term" value="C:BLOC-1 complex"/>
    <property type="evidence" value="ECO:0007669"/>
    <property type="project" value="TreeGrafter"/>
</dbReference>
<dbReference type="InParanoid" id="A0A151Z9Q5"/>
<dbReference type="OrthoDB" id="2372305at2759"/>
<dbReference type="PANTHER" id="PTHR16230">
    <property type="entry name" value="CAPPUCCINO"/>
    <property type="match status" value="1"/>
</dbReference>
<dbReference type="PANTHER" id="PTHR16230:SF3">
    <property type="entry name" value="BIOGENESIS OF LYSOSOMAL ORGANELLES COMPLEX-1, SUBUNIT 4, CAPPUCCINO"/>
    <property type="match status" value="1"/>
</dbReference>
<keyword evidence="2" id="KW-1185">Reference proteome</keyword>
<proteinExistence type="predicted"/>
<protein>
    <recommendedName>
        <fullName evidence="3">Biogenesis of lysosome-related organelles complex 1 subunit 4</fullName>
    </recommendedName>
</protein>
<dbReference type="Proteomes" id="UP000076078">
    <property type="component" value="Unassembled WGS sequence"/>
</dbReference>
<dbReference type="STRING" id="361077.A0A151Z9Q5"/>
<name>A0A151Z9Q5_TIELA</name>
<reference evidence="1 2" key="1">
    <citation type="submission" date="2015-12" db="EMBL/GenBank/DDBJ databases">
        <title>Dictyostelia acquired genes for synthesis and detection of signals that induce cell-type specialization by lateral gene transfer from prokaryotes.</title>
        <authorList>
            <person name="Gloeckner G."/>
            <person name="Schaap P."/>
        </authorList>
    </citation>
    <scope>NUCLEOTIDE SEQUENCE [LARGE SCALE GENOMIC DNA]</scope>
    <source>
        <strain evidence="1 2">TK</strain>
    </source>
</reference>